<dbReference type="NCBIfam" id="TIGR01409">
    <property type="entry name" value="TAT_signal_seq"/>
    <property type="match status" value="1"/>
</dbReference>
<gene>
    <name evidence="2" type="ORF">D5039_07515</name>
</gene>
<organism evidence="2 3">
    <name type="scientific">Verminephrobacter aporrectodeae subsp. tuberculatae</name>
    <dbReference type="NCBI Taxonomy" id="1110392"/>
    <lineage>
        <taxon>Bacteria</taxon>
        <taxon>Pseudomonadati</taxon>
        <taxon>Pseudomonadota</taxon>
        <taxon>Betaproteobacteria</taxon>
        <taxon>Burkholderiales</taxon>
        <taxon>Comamonadaceae</taxon>
        <taxon>Verminephrobacter</taxon>
    </lineage>
</organism>
<dbReference type="PROSITE" id="PS51318">
    <property type="entry name" value="TAT"/>
    <property type="match status" value="1"/>
</dbReference>
<keyword evidence="3" id="KW-1185">Reference proteome</keyword>
<accession>A0ABT3KRS6</accession>
<evidence type="ECO:0000313" key="2">
    <source>
        <dbReference type="EMBL" id="MCW5321016.1"/>
    </source>
</evidence>
<dbReference type="InterPro" id="IPR006311">
    <property type="entry name" value="TAT_signal"/>
</dbReference>
<dbReference type="Proteomes" id="UP001208935">
    <property type="component" value="Unassembled WGS sequence"/>
</dbReference>
<dbReference type="EMBL" id="QZCW01000001">
    <property type="protein sequence ID" value="MCW5321016.1"/>
    <property type="molecule type" value="Genomic_DNA"/>
</dbReference>
<comment type="caution">
    <text evidence="2">The sequence shown here is derived from an EMBL/GenBank/DDBJ whole genome shotgun (WGS) entry which is preliminary data.</text>
</comment>
<protein>
    <submittedName>
        <fullName evidence="2">Twin-arginine translocation signal domain-containing protein</fullName>
    </submittedName>
</protein>
<reference evidence="3" key="1">
    <citation type="submission" date="2023-07" db="EMBL/GenBank/DDBJ databases">
        <title>Verminephrobacter genomes.</title>
        <authorList>
            <person name="Lund M.B."/>
        </authorList>
    </citation>
    <scope>NUCLEOTIDE SEQUENCE [LARGE SCALE GENOMIC DNA]</scope>
    <source>
        <strain evidence="3">AtM5-05</strain>
    </source>
</reference>
<proteinExistence type="predicted"/>
<name>A0ABT3KRS6_9BURK</name>
<feature type="region of interest" description="Disordered" evidence="1">
    <location>
        <begin position="39"/>
        <end position="75"/>
    </location>
</feature>
<evidence type="ECO:0000256" key="1">
    <source>
        <dbReference type="SAM" id="MobiDB-lite"/>
    </source>
</evidence>
<dbReference type="RefSeq" id="WP_265257514.1">
    <property type="nucleotide sequence ID" value="NZ_QZCV01000001.1"/>
</dbReference>
<dbReference type="InterPro" id="IPR014177">
    <property type="entry name" value="Formate_DH_TAT-contain"/>
</dbReference>
<dbReference type="InterPro" id="IPR019546">
    <property type="entry name" value="TAT_signal_bac_arc"/>
</dbReference>
<dbReference type="PIRSF" id="PIRSF036704">
    <property type="entry name" value="UCP036704"/>
    <property type="match status" value="1"/>
</dbReference>
<sequence length="75" mass="7787">MQNRQPPDHHPSPARRSFLRGAATAGAAAAAVVALPHAVPAPDATPPEPARGAPEGGGGYHLSAHVRQYYETTRV</sequence>
<evidence type="ECO:0000313" key="3">
    <source>
        <dbReference type="Proteomes" id="UP001208935"/>
    </source>
</evidence>